<organism evidence="1 2">
    <name type="scientific">Racocetra fulgida</name>
    <dbReference type="NCBI Taxonomy" id="60492"/>
    <lineage>
        <taxon>Eukaryota</taxon>
        <taxon>Fungi</taxon>
        <taxon>Fungi incertae sedis</taxon>
        <taxon>Mucoromycota</taxon>
        <taxon>Glomeromycotina</taxon>
        <taxon>Glomeromycetes</taxon>
        <taxon>Diversisporales</taxon>
        <taxon>Gigasporaceae</taxon>
        <taxon>Racocetra</taxon>
    </lineage>
</organism>
<keyword evidence="2" id="KW-1185">Reference proteome</keyword>
<feature type="non-terminal residue" evidence="1">
    <location>
        <position position="46"/>
    </location>
</feature>
<reference evidence="1" key="1">
    <citation type="submission" date="2021-06" db="EMBL/GenBank/DDBJ databases">
        <authorList>
            <person name="Kallberg Y."/>
            <person name="Tangrot J."/>
            <person name="Rosling A."/>
        </authorList>
    </citation>
    <scope>NUCLEOTIDE SEQUENCE</scope>
    <source>
        <strain evidence="1">IN212</strain>
    </source>
</reference>
<protein>
    <submittedName>
        <fullName evidence="1">1419_t:CDS:1</fullName>
    </submittedName>
</protein>
<gene>
    <name evidence="1" type="ORF">RFULGI_LOCUS18388</name>
</gene>
<name>A0A9N9PCG6_9GLOM</name>
<dbReference type="EMBL" id="CAJVPZ010080033">
    <property type="protein sequence ID" value="CAG8807410.1"/>
    <property type="molecule type" value="Genomic_DNA"/>
</dbReference>
<comment type="caution">
    <text evidence="1">The sequence shown here is derived from an EMBL/GenBank/DDBJ whole genome shotgun (WGS) entry which is preliminary data.</text>
</comment>
<accession>A0A9N9PCG6</accession>
<evidence type="ECO:0000313" key="2">
    <source>
        <dbReference type="Proteomes" id="UP000789396"/>
    </source>
</evidence>
<sequence>QITDLGLKFSSLAYLIHAMEIFVQNSEAALLRISVPGFVLWNNQSW</sequence>
<dbReference type="Proteomes" id="UP000789396">
    <property type="component" value="Unassembled WGS sequence"/>
</dbReference>
<feature type="non-terminal residue" evidence="1">
    <location>
        <position position="1"/>
    </location>
</feature>
<dbReference type="AlphaFoldDB" id="A0A9N9PCG6"/>
<evidence type="ECO:0000313" key="1">
    <source>
        <dbReference type="EMBL" id="CAG8807410.1"/>
    </source>
</evidence>
<proteinExistence type="predicted"/>